<proteinExistence type="predicted"/>
<accession>A0ABV2SIT7</accession>
<keyword evidence="3" id="KW-1185">Reference proteome</keyword>
<evidence type="ECO:0000313" key="2">
    <source>
        <dbReference type="EMBL" id="MET4757671.1"/>
    </source>
</evidence>
<dbReference type="RefSeq" id="WP_354007807.1">
    <property type="nucleotide sequence ID" value="NZ_JBEWTA010000001.1"/>
</dbReference>
<reference evidence="2 3" key="1">
    <citation type="submission" date="2024-06" db="EMBL/GenBank/DDBJ databases">
        <title>Genomic Encyclopedia of Type Strains, Phase V (KMG-V): Genome sequencing to study the core and pangenomes of soil and plant-associated prokaryotes.</title>
        <authorList>
            <person name="Whitman W."/>
        </authorList>
    </citation>
    <scope>NUCLEOTIDE SEQUENCE [LARGE SCALE GENOMIC DNA]</scope>
    <source>
        <strain evidence="2 3">NE40</strain>
    </source>
</reference>
<evidence type="ECO:0008006" key="4">
    <source>
        <dbReference type="Google" id="ProtNLM"/>
    </source>
</evidence>
<protein>
    <recommendedName>
        <fullName evidence="4">D-alanine--D-alanine ligase</fullName>
    </recommendedName>
</protein>
<dbReference type="Proteomes" id="UP001549366">
    <property type="component" value="Unassembled WGS sequence"/>
</dbReference>
<keyword evidence="1" id="KW-0812">Transmembrane</keyword>
<evidence type="ECO:0000313" key="3">
    <source>
        <dbReference type="Proteomes" id="UP001549366"/>
    </source>
</evidence>
<sequence>MNMTESDRQIEAFIRPTAQDKKIHPGMPELEKRERPISFFEFWPGFVIYIPVILQALWLAVRYRGLTLPLNSNPGIHLSGMVGESKNDIFSMAKGKAREKIPDWCVLSEWVSPEDAEFQARQRMESVGLNYPLVAKPDIGCRGAGVRIVRSARELKDYIAAFPREGKVILQQLVPYEAEAGIFYIRQPGEKKGRIFSITLKYPPYVIGNGKDTLRQLIQNDDRAGQLTPLYFKRHYQLLEQVLPEGQPFRLTFAGSHSRGCIFRDGREFITPALEASFDKVANGLPEYHYGRIDIRFRDINSLMDGENYYILEINGASSEAAHIWDSRSTLKEVYRVLFYQYRTLFQLGWMNRRRGFRPPSLKQLLHAWKHERKLVRRYPDTE</sequence>
<dbReference type="EMBL" id="JBEWTB010000002">
    <property type="protein sequence ID" value="MET4757671.1"/>
    <property type="molecule type" value="Genomic_DNA"/>
</dbReference>
<feature type="transmembrane region" description="Helical" evidence="1">
    <location>
        <begin position="42"/>
        <end position="61"/>
    </location>
</feature>
<comment type="caution">
    <text evidence="2">The sequence shown here is derived from an EMBL/GenBank/DDBJ whole genome shotgun (WGS) entry which is preliminary data.</text>
</comment>
<evidence type="ECO:0000256" key="1">
    <source>
        <dbReference type="SAM" id="Phobius"/>
    </source>
</evidence>
<organism evidence="2 3">
    <name type="scientific">Endozoicomonas lisbonensis</name>
    <dbReference type="NCBI Taxonomy" id="3120522"/>
    <lineage>
        <taxon>Bacteria</taxon>
        <taxon>Pseudomonadati</taxon>
        <taxon>Pseudomonadota</taxon>
        <taxon>Gammaproteobacteria</taxon>
        <taxon>Oceanospirillales</taxon>
        <taxon>Endozoicomonadaceae</taxon>
        <taxon>Endozoicomonas</taxon>
    </lineage>
</organism>
<name>A0ABV2SIT7_9GAMM</name>
<keyword evidence="1" id="KW-1133">Transmembrane helix</keyword>
<dbReference type="SUPFAM" id="SSF56059">
    <property type="entry name" value="Glutathione synthetase ATP-binding domain-like"/>
    <property type="match status" value="1"/>
</dbReference>
<keyword evidence="1" id="KW-0472">Membrane</keyword>
<gene>
    <name evidence="2" type="ORF">V5J35_002863</name>
</gene>